<keyword evidence="2" id="KW-1185">Reference proteome</keyword>
<name>A0A848IMW3_9BURK</name>
<dbReference type="AlphaFoldDB" id="A0A848IMW3"/>
<dbReference type="EMBL" id="JABBGJ010000031">
    <property type="protein sequence ID" value="NMM01529.1"/>
    <property type="molecule type" value="Genomic_DNA"/>
</dbReference>
<evidence type="ECO:0000313" key="2">
    <source>
        <dbReference type="Proteomes" id="UP000544134"/>
    </source>
</evidence>
<gene>
    <name evidence="1" type="ORF">HHL24_26775</name>
</gene>
<organism evidence="1 2">
    <name type="scientific">Paraburkholderia polaris</name>
    <dbReference type="NCBI Taxonomy" id="2728848"/>
    <lineage>
        <taxon>Bacteria</taxon>
        <taxon>Pseudomonadati</taxon>
        <taxon>Pseudomonadota</taxon>
        <taxon>Betaproteobacteria</taxon>
        <taxon>Burkholderiales</taxon>
        <taxon>Burkholderiaceae</taxon>
        <taxon>Paraburkholderia</taxon>
    </lineage>
</organism>
<proteinExistence type="predicted"/>
<sequence>MYHDVKDLVSHSDFAFHEDTPVDQKSDDDAEEMERLCLLVFDRWCEQRNVIPLAYLLHAWPISMGDSAARNRLLNTLGELRQFHPETLRRDDRLLIGQLVTMLACALDRGS</sequence>
<accession>A0A848IMW3</accession>
<reference evidence="1 2" key="1">
    <citation type="submission" date="2020-04" db="EMBL/GenBank/DDBJ databases">
        <title>Paraburkholderia sp. RP-4-7 isolated from soil.</title>
        <authorList>
            <person name="Dahal R.H."/>
        </authorList>
    </citation>
    <scope>NUCLEOTIDE SEQUENCE [LARGE SCALE GENOMIC DNA]</scope>
    <source>
        <strain evidence="1 2">RP-4-7</strain>
    </source>
</reference>
<protein>
    <submittedName>
        <fullName evidence="1">Uncharacterized protein</fullName>
    </submittedName>
</protein>
<dbReference type="Proteomes" id="UP000544134">
    <property type="component" value="Unassembled WGS sequence"/>
</dbReference>
<evidence type="ECO:0000313" key="1">
    <source>
        <dbReference type="EMBL" id="NMM01529.1"/>
    </source>
</evidence>
<comment type="caution">
    <text evidence="1">The sequence shown here is derived from an EMBL/GenBank/DDBJ whole genome shotgun (WGS) entry which is preliminary data.</text>
</comment>